<dbReference type="EMBL" id="CABFNS010000399">
    <property type="protein sequence ID" value="VUC21477.1"/>
    <property type="molecule type" value="Genomic_DNA"/>
</dbReference>
<feature type="compositionally biased region" description="Low complexity" evidence="1">
    <location>
        <begin position="342"/>
        <end position="351"/>
    </location>
</feature>
<feature type="compositionally biased region" description="Low complexity" evidence="1">
    <location>
        <begin position="285"/>
        <end position="296"/>
    </location>
</feature>
<dbReference type="Pfam" id="PF18142">
    <property type="entry name" value="SLATT_fungal"/>
    <property type="match status" value="1"/>
</dbReference>
<dbReference type="InterPro" id="IPR041622">
    <property type="entry name" value="SLATT_fungi"/>
</dbReference>
<keyword evidence="2" id="KW-0812">Transmembrane</keyword>
<keyword evidence="2" id="KW-0472">Membrane</keyword>
<feature type="domain" description="SMODS and SLOG-associating 2TM effector" evidence="3">
    <location>
        <begin position="96"/>
        <end position="226"/>
    </location>
</feature>
<feature type="compositionally biased region" description="Low complexity" evidence="1">
    <location>
        <begin position="360"/>
        <end position="375"/>
    </location>
</feature>
<proteinExistence type="predicted"/>
<evidence type="ECO:0000259" key="3">
    <source>
        <dbReference type="Pfam" id="PF18142"/>
    </source>
</evidence>
<evidence type="ECO:0000256" key="2">
    <source>
        <dbReference type="SAM" id="Phobius"/>
    </source>
</evidence>
<dbReference type="NCBIfam" id="NF033635">
    <property type="entry name" value="SLATT_fungal"/>
    <property type="match status" value="1"/>
</dbReference>
<dbReference type="PANTHER" id="PTHR38793:SF3">
    <property type="entry name" value="SMODS AND SLOG-ASSOCIATING 2TM EFFECTOR DOMAIN-CONTAINING PROTEIN"/>
    <property type="match status" value="1"/>
</dbReference>
<feature type="compositionally biased region" description="Basic and acidic residues" evidence="1">
    <location>
        <begin position="380"/>
        <end position="395"/>
    </location>
</feature>
<name>A0ABY6TS65_BIOOC</name>
<keyword evidence="5" id="KW-1185">Reference proteome</keyword>
<evidence type="ECO:0000313" key="5">
    <source>
        <dbReference type="Proteomes" id="UP000766486"/>
    </source>
</evidence>
<feature type="region of interest" description="Disordered" evidence="1">
    <location>
        <begin position="229"/>
        <end position="395"/>
    </location>
</feature>
<feature type="compositionally biased region" description="Pro residues" evidence="1">
    <location>
        <begin position="273"/>
        <end position="284"/>
    </location>
</feature>
<feature type="transmembrane region" description="Helical" evidence="2">
    <location>
        <begin position="140"/>
        <end position="159"/>
    </location>
</feature>
<organism evidence="4 5">
    <name type="scientific">Bionectria ochroleuca</name>
    <name type="common">Gliocladium roseum</name>
    <dbReference type="NCBI Taxonomy" id="29856"/>
    <lineage>
        <taxon>Eukaryota</taxon>
        <taxon>Fungi</taxon>
        <taxon>Dikarya</taxon>
        <taxon>Ascomycota</taxon>
        <taxon>Pezizomycotina</taxon>
        <taxon>Sordariomycetes</taxon>
        <taxon>Hypocreomycetidae</taxon>
        <taxon>Hypocreales</taxon>
        <taxon>Bionectriaceae</taxon>
        <taxon>Clonostachys</taxon>
    </lineage>
</organism>
<dbReference type="PANTHER" id="PTHR38793">
    <property type="entry name" value="SLATT_FUNGAL DOMAIN-CONTAINING PROTEIN-RELATED"/>
    <property type="match status" value="1"/>
</dbReference>
<protein>
    <recommendedName>
        <fullName evidence="3">SMODS and SLOG-associating 2TM effector domain-containing protein</fullName>
    </recommendedName>
</protein>
<reference evidence="4 5" key="1">
    <citation type="submission" date="2019-06" db="EMBL/GenBank/DDBJ databases">
        <authorList>
            <person name="Broberg M."/>
        </authorList>
    </citation>
    <scope>NUCLEOTIDE SEQUENCE [LARGE SCALE GENOMIC DNA]</scope>
</reference>
<comment type="caution">
    <text evidence="4">The sequence shown here is derived from an EMBL/GenBank/DDBJ whole genome shotgun (WGS) entry which is preliminary data.</text>
</comment>
<sequence>MREKRVGFSQPLSPYALAFVSPLLGVSFVLVDHLDLSTNSPHMDERAPLLQFPRGGSVSGDLCDHHSQFCQLVGVRPVNHPHDEPHKPRPQSLYGRALQRRSAQNRTYMFTATLINTLLLTQVVLGAALTGLGASNSSRILITVFGALNTIIAGVVAFLKSRGQPMRARMFRDDLSRVVDEIENSAVMWYGISGAAHGYDAIDTDEQVTVRSEVARLTRLYDKAVKTNTMNDPDMYSAGGLDQYSAGLRKSPPQAQPGPNFVAAVVPTESSPAPLPPPPAPAPAADPDASPASKAPEPAKPKEGSKPPSTTESSENSNKANTPPPAESSPSESTSEDKGKEAAVASFSASSQPPPPTPSQAPQSPMSDPDASPASFGHLPKKEESNKTLVENDKS</sequence>
<gene>
    <name evidence="4" type="ORF">CLO192961_LOCUS55329</name>
</gene>
<evidence type="ECO:0000256" key="1">
    <source>
        <dbReference type="SAM" id="MobiDB-lite"/>
    </source>
</evidence>
<keyword evidence="2" id="KW-1133">Transmembrane helix</keyword>
<dbReference type="Proteomes" id="UP000766486">
    <property type="component" value="Unassembled WGS sequence"/>
</dbReference>
<feature type="transmembrane region" description="Helical" evidence="2">
    <location>
        <begin position="108"/>
        <end position="134"/>
    </location>
</feature>
<dbReference type="PRINTS" id="PR01217">
    <property type="entry name" value="PRICHEXTENSN"/>
</dbReference>
<feature type="compositionally biased region" description="Polar residues" evidence="1">
    <location>
        <begin position="310"/>
        <end position="321"/>
    </location>
</feature>
<accession>A0ABY6TS65</accession>
<evidence type="ECO:0000313" key="4">
    <source>
        <dbReference type="EMBL" id="VUC21477.1"/>
    </source>
</evidence>